<protein>
    <submittedName>
        <fullName evidence="2">Uncharacterized protein</fullName>
    </submittedName>
</protein>
<reference evidence="2" key="2">
    <citation type="submission" date="2025-08" db="UniProtKB">
        <authorList>
            <consortium name="Ensembl"/>
        </authorList>
    </citation>
    <scope>IDENTIFICATION</scope>
</reference>
<evidence type="ECO:0000256" key="1">
    <source>
        <dbReference type="SAM" id="MobiDB-lite"/>
    </source>
</evidence>
<reference evidence="2 3" key="1">
    <citation type="journal article" date="2020" name="Nat. Commun.">
        <title>Donkey genomes provide new insights into domestication and selection for coat color.</title>
        <authorList>
            <person name="Wang"/>
            <person name="C."/>
            <person name="Li"/>
            <person name="H."/>
            <person name="Guo"/>
            <person name="Y."/>
            <person name="Huang"/>
            <person name="J."/>
            <person name="Sun"/>
            <person name="Y."/>
            <person name="Min"/>
            <person name="J."/>
            <person name="Wang"/>
            <person name="J."/>
            <person name="Fang"/>
            <person name="X."/>
            <person name="Zhao"/>
            <person name="Z."/>
            <person name="Wang"/>
            <person name="S."/>
            <person name="Zhang"/>
            <person name="Y."/>
            <person name="Liu"/>
            <person name="Q."/>
            <person name="Jiang"/>
            <person name="Q."/>
            <person name="Wang"/>
            <person name="X."/>
            <person name="Guo"/>
            <person name="Y."/>
            <person name="Yang"/>
            <person name="C."/>
            <person name="Wang"/>
            <person name="Y."/>
            <person name="Tian"/>
            <person name="F."/>
            <person name="Zhuang"/>
            <person name="G."/>
            <person name="Fan"/>
            <person name="Y."/>
            <person name="Gao"/>
            <person name="Q."/>
            <person name="Li"/>
            <person name="Y."/>
            <person name="Ju"/>
            <person name="Z."/>
            <person name="Li"/>
            <person name="J."/>
            <person name="Li"/>
            <person name="R."/>
            <person name="Hou"/>
            <person name="M."/>
            <person name="Yang"/>
            <person name="G."/>
            <person name="Liu"/>
            <person name="G."/>
            <person name="Liu"/>
            <person name="W."/>
            <person name="Guo"/>
            <person name="J."/>
            <person name="Pan"/>
            <person name="S."/>
            <person name="Fan"/>
            <person name="G."/>
            <person name="Zhang"/>
            <person name="W."/>
            <person name="Zhang"/>
            <person name="R."/>
            <person name="Yu"/>
            <person name="J."/>
            <person name="Zhang"/>
            <person name="X."/>
            <person name="Yin"/>
            <person name="Q."/>
            <person name="Ji"/>
            <person name="C."/>
            <person name="Jin"/>
            <person name="Y."/>
            <person name="Yue"/>
            <person name="G."/>
            <person name="Liu"/>
            <person name="M."/>
            <person name="Xu"/>
            <person name="J."/>
            <person name="Liu"/>
            <person name="S."/>
            <person name="Jordana"/>
            <person name="J."/>
            <person name="Noce"/>
            <person name="A."/>
            <person name="Amills"/>
            <person name="M."/>
            <person name="Wu"/>
            <person name="D.D."/>
            <person name="Li"/>
            <person name="S."/>
            <person name="Zhou"/>
            <person name="X. and Zhong"/>
            <person name="J."/>
        </authorList>
    </citation>
    <scope>NUCLEOTIDE SEQUENCE [LARGE SCALE GENOMIC DNA]</scope>
</reference>
<reference evidence="2" key="3">
    <citation type="submission" date="2025-09" db="UniProtKB">
        <authorList>
            <consortium name="Ensembl"/>
        </authorList>
    </citation>
    <scope>IDENTIFICATION</scope>
</reference>
<keyword evidence="3" id="KW-1185">Reference proteome</keyword>
<accession>A0A9L0JKS9</accession>
<dbReference type="Ensembl" id="ENSEAST00005074270.1">
    <property type="protein sequence ID" value="ENSEASP00005053839.1"/>
    <property type="gene ID" value="ENSEASG00005033063.1"/>
</dbReference>
<dbReference type="AlphaFoldDB" id="A0A9L0JKS9"/>
<sequence>EFSSSATRQALIRAGSAGQRLGRQLPGSARKGGRGHPGPGARLCLRRRRGPGLQEAGAIVRPESGTAPLEARRDPRAPEPAGLGPRGDGGVIDTATALPATVRSVRYAVC</sequence>
<dbReference type="GeneTree" id="ENSGT00800000125307"/>
<dbReference type="Proteomes" id="UP000694387">
    <property type="component" value="Chromosome 6"/>
</dbReference>
<evidence type="ECO:0000313" key="3">
    <source>
        <dbReference type="Proteomes" id="UP000694387"/>
    </source>
</evidence>
<organism evidence="2 3">
    <name type="scientific">Equus asinus</name>
    <name type="common">Donkey</name>
    <name type="synonym">Equus africanus asinus</name>
    <dbReference type="NCBI Taxonomy" id="9793"/>
    <lineage>
        <taxon>Eukaryota</taxon>
        <taxon>Metazoa</taxon>
        <taxon>Chordata</taxon>
        <taxon>Craniata</taxon>
        <taxon>Vertebrata</taxon>
        <taxon>Euteleostomi</taxon>
        <taxon>Mammalia</taxon>
        <taxon>Eutheria</taxon>
        <taxon>Laurasiatheria</taxon>
        <taxon>Perissodactyla</taxon>
        <taxon>Equidae</taxon>
        <taxon>Equus</taxon>
    </lineage>
</organism>
<proteinExistence type="predicted"/>
<evidence type="ECO:0000313" key="2">
    <source>
        <dbReference type="Ensembl" id="ENSEASP00005053839.1"/>
    </source>
</evidence>
<name>A0A9L0JKS9_EQUAS</name>
<feature type="region of interest" description="Disordered" evidence="1">
    <location>
        <begin position="1"/>
        <end position="92"/>
    </location>
</feature>